<feature type="compositionally biased region" description="Pro residues" evidence="23">
    <location>
        <begin position="524"/>
        <end position="542"/>
    </location>
</feature>
<keyword evidence="17" id="KW-0808">Transferase</keyword>
<feature type="compositionally biased region" description="Low complexity" evidence="23">
    <location>
        <begin position="25"/>
        <end position="47"/>
    </location>
</feature>
<dbReference type="OrthoDB" id="3243429at2759"/>
<dbReference type="CDD" id="cd09272">
    <property type="entry name" value="RNase_HI_RT_Ty1"/>
    <property type="match status" value="1"/>
</dbReference>
<keyword evidence="13" id="KW-0460">Magnesium</keyword>
<dbReference type="GO" id="GO:0015074">
    <property type="term" value="P:DNA integration"/>
    <property type="evidence" value="ECO:0007669"/>
    <property type="project" value="UniProtKB-KW"/>
</dbReference>
<dbReference type="InterPro" id="IPR012337">
    <property type="entry name" value="RNaseH-like_sf"/>
</dbReference>
<dbReference type="GO" id="GO:0046872">
    <property type="term" value="F:metal ion binding"/>
    <property type="evidence" value="ECO:0007669"/>
    <property type="project" value="UniProtKB-KW"/>
</dbReference>
<evidence type="ECO:0000256" key="23">
    <source>
        <dbReference type="SAM" id="MobiDB-lite"/>
    </source>
</evidence>
<dbReference type="InterPro" id="IPR036397">
    <property type="entry name" value="RNaseH_sf"/>
</dbReference>
<evidence type="ECO:0000256" key="7">
    <source>
        <dbReference type="ARBA" id="ARBA00022723"/>
    </source>
</evidence>
<feature type="domain" description="Integrase catalytic" evidence="24">
    <location>
        <begin position="804"/>
        <end position="989"/>
    </location>
</feature>
<keyword evidence="11" id="KW-0378">Hydrolase</keyword>
<dbReference type="Pfam" id="PF07727">
    <property type="entry name" value="RVT_2"/>
    <property type="match status" value="1"/>
</dbReference>
<feature type="compositionally biased region" description="Basic and acidic residues" evidence="23">
    <location>
        <begin position="11"/>
        <end position="23"/>
    </location>
</feature>
<evidence type="ECO:0000256" key="10">
    <source>
        <dbReference type="ARBA" id="ARBA00022759"/>
    </source>
</evidence>
<feature type="compositionally biased region" description="Low complexity" evidence="23">
    <location>
        <begin position="424"/>
        <end position="446"/>
    </location>
</feature>
<keyword evidence="9" id="KW-0064">Aspartyl protease</keyword>
<keyword evidence="3" id="KW-1188">Viral release from host cell</keyword>
<keyword evidence="20" id="KW-0511">Multifunctional enzyme</keyword>
<keyword evidence="12" id="KW-0067">ATP-binding</keyword>
<evidence type="ECO:0000313" key="26">
    <source>
        <dbReference type="Proteomes" id="UP000541558"/>
    </source>
</evidence>
<dbReference type="Pfam" id="PF25597">
    <property type="entry name" value="SH3_retrovirus"/>
    <property type="match status" value="1"/>
</dbReference>
<evidence type="ECO:0000256" key="16">
    <source>
        <dbReference type="ARBA" id="ARBA00022918"/>
    </source>
</evidence>
<evidence type="ECO:0000256" key="6">
    <source>
        <dbReference type="ARBA" id="ARBA00022722"/>
    </source>
</evidence>
<feature type="region of interest" description="Disordered" evidence="23">
    <location>
        <begin position="1"/>
        <end position="65"/>
    </location>
</feature>
<dbReference type="InterPro" id="IPR001584">
    <property type="entry name" value="Integrase_cat-core"/>
</dbReference>
<evidence type="ECO:0000256" key="3">
    <source>
        <dbReference type="ARBA" id="ARBA00022612"/>
    </source>
</evidence>
<evidence type="ECO:0000256" key="13">
    <source>
        <dbReference type="ARBA" id="ARBA00022842"/>
    </source>
</evidence>
<evidence type="ECO:0000256" key="18">
    <source>
        <dbReference type="ARBA" id="ARBA00023113"/>
    </source>
</evidence>
<comment type="catalytic activity">
    <reaction evidence="22">
        <text>DNA(n) + a 2'-deoxyribonucleoside 5'-triphosphate = DNA(n+1) + diphosphate</text>
        <dbReference type="Rhea" id="RHEA:22508"/>
        <dbReference type="Rhea" id="RHEA-COMP:17339"/>
        <dbReference type="Rhea" id="RHEA-COMP:17340"/>
        <dbReference type="ChEBI" id="CHEBI:33019"/>
        <dbReference type="ChEBI" id="CHEBI:61560"/>
        <dbReference type="ChEBI" id="CHEBI:173112"/>
        <dbReference type="EC" id="2.7.7.7"/>
    </reaction>
</comment>
<dbReference type="InterPro" id="IPR057670">
    <property type="entry name" value="SH3_retrovirus"/>
</dbReference>
<dbReference type="SUPFAM" id="SSF56672">
    <property type="entry name" value="DNA/RNA polymerases"/>
    <property type="match status" value="1"/>
</dbReference>
<evidence type="ECO:0000256" key="17">
    <source>
        <dbReference type="ARBA" id="ARBA00022932"/>
    </source>
</evidence>
<dbReference type="Pfam" id="PF22936">
    <property type="entry name" value="Pol_BBD"/>
    <property type="match status" value="1"/>
</dbReference>
<keyword evidence="5" id="KW-0548">Nucleotidyltransferase</keyword>
<feature type="compositionally biased region" description="Polar residues" evidence="23">
    <location>
        <begin position="447"/>
        <end position="458"/>
    </location>
</feature>
<evidence type="ECO:0000256" key="12">
    <source>
        <dbReference type="ARBA" id="ARBA00022840"/>
    </source>
</evidence>
<reference evidence="25 26" key="1">
    <citation type="journal article" date="2020" name="ISME J.">
        <title>Uncovering the hidden diversity of litter-decomposition mechanisms in mushroom-forming fungi.</title>
        <authorList>
            <person name="Floudas D."/>
            <person name="Bentzer J."/>
            <person name="Ahren D."/>
            <person name="Johansson T."/>
            <person name="Persson P."/>
            <person name="Tunlid A."/>
        </authorList>
    </citation>
    <scope>NUCLEOTIDE SEQUENCE [LARGE SCALE GENOMIC DNA]</scope>
    <source>
        <strain evidence="25 26">CBS 175.51</strain>
    </source>
</reference>
<evidence type="ECO:0000256" key="21">
    <source>
        <dbReference type="ARBA" id="ARBA00048173"/>
    </source>
</evidence>
<comment type="caution">
    <text evidence="25">The sequence shown here is derived from an EMBL/GenBank/DDBJ whole genome shotgun (WGS) entry which is preliminary data.</text>
</comment>
<keyword evidence="6" id="KW-0540">Nuclease</keyword>
<dbReference type="GO" id="GO:0003964">
    <property type="term" value="F:RNA-directed DNA polymerase activity"/>
    <property type="evidence" value="ECO:0007669"/>
    <property type="project" value="UniProtKB-KW"/>
</dbReference>
<dbReference type="GO" id="GO:0004519">
    <property type="term" value="F:endonuclease activity"/>
    <property type="evidence" value="ECO:0007669"/>
    <property type="project" value="UniProtKB-KW"/>
</dbReference>
<dbReference type="PANTHER" id="PTHR42648:SF11">
    <property type="entry name" value="TRANSPOSON TY4-P GAG-POL POLYPROTEIN"/>
    <property type="match status" value="1"/>
</dbReference>
<sequence>MYSHRPASVTHSDHDALTHKEVPRPSSTASSVLSSSSTLHSPTSVHSAPSRLQWCGGQPHVPAPHRRLSELGSVRGTPRWGFQDFPPPSPALRPDSVLAHDEYANYYGPGPFDQRQFPGGHAPRTPVPPPPPPPQPFGYPPQPYNAFHPGPPPPPPFPQHPGPPPPPPFPQQPYQFPAPPPQPYIVQVHHDKKKPSLDTVKVLANAGDFGAWHAEVQRIAVDNGLWPHVAPDPPPGAPYVSGLFPSPMPQEPAAQDAWWKVDGVMSSVLLEKLAPSVRMLAPSSTGVSRVAAREIYYWILQRYGLNDYSTFAAMETELFRTSCSQVSVQEYTRNWLEKLGVMRSSTFSIDERRFLNMFALGLPATDPNYVPLVSAITNAVNTGRYVDITSAIADAQQIELRVRSQNQSRQAYHQTRKGNARSQGGSSASTPTGNPTSSTNQPTSTSKFHCSNCQSTTHDAADCFRPGGVMEGKEEEVRARKREARAAKKATTAPAPRHTAAIASTIPPAASAPTQPHQDSAPPAHVPTPTPTSAPAPAPPPAGKAGGAPVPSGHHASFAMINKNIAADLYFAAPALAPGGHDSDGQAPRLPKSESALAPLLDQFNALLDSGCSNHMFHDRALFWDFDDSDDFRVSVGTANCGEFRSQGGGSVKFVVVYGDAEVTLSLKGCLFCPDLPINLLSVGALLEKGVETHFVAGPSCIVSFPEAFTVPELRGLNLQTTMVHRLPFLYLHFVTPPIVEYIERPPTTAIASVAASPHLWHRRVAHAGMDSVRELLNHDYAVGVKTAGRFLTEPCTSCVVGKRPQRPYDHFGHRASELLELLHGDYAGPFPTLTPDKKRYALIIVDDYSNLCHVALTATRSGEETLAVFKTMQAAWELAASTSTHTRKIRRIRFDGAPELTKGALGDYLTSIGVAFQETVAYAHSQNGKAERFVRTIEDTIQTLLADSDLPASYWGYAALYAAHVRNRIPTTTLPRNMTPYERFYGAKPDLSLLRVFGCLCFPIIPKELRKKGDMMRYPAIFIGFREGTLGWVVISLDGKKTTTRDAIFYENVPGRLRSPKSPSDSLPYITREILNDTSPSSHDPSVIPFLSDRDSPVTDKVSRLVSQRDERIRSLRPRPLQVSKFAFSYLSSTSILTLLSYESSSSLSFDSSFETSLFDFEPDVILVHALLSTHADRTRFHNPRVKFYDLSRPPRTFWEATAREDSTIWDGAMGREVVSLRKRGAFRPCLLPEGRKALPLNWVYAIKGDGTAKARLTARGDLQDPADYPGPVYAPVATMNTIRQGLAFATIRDWEIKSFDVKTAFLHAPLTSEVYCKQIPGYPEKDPILVLKLCVALYGLRESAYEFYTFLDAIMVRIGFKHLDIEHAVWLAVFVESPDPESVPMPVDGSPIIIIVPVHVDDGLVITNVPEAHVWLVRRMVECGIEVVDMGDAVIYLGVRITRDRASRRLWLSQEGYVSDVLAQYNLLDCKPNRVPLKASVHTIATSEPDASDPTPAFRDDDHLKKEYQTIVGILSYLATTTRPDIAFAAMSLGQYNSKPNLQLFKAAKGVLRYLAGTRTYAIAYPASRARIDGDPSYRRAPTCGMSDADWASDESERKSVSGYCFFYEDCLVAWSAVRQRAVALSSTEAEYYSLAHAMRHGLWYRLVLTALDLPFPSPFPFYVDNQSTLHLASSDVVSTRSKHIDVRYHFIRDLLRSDLFVTHWCPSALMTADIFTKPLSFPIFSVLRDDLGLSPLPLLSV</sequence>
<dbReference type="Pfam" id="PF13976">
    <property type="entry name" value="gag_pre-integrs"/>
    <property type="match status" value="1"/>
</dbReference>
<dbReference type="GO" id="GO:0004190">
    <property type="term" value="F:aspartic-type endopeptidase activity"/>
    <property type="evidence" value="ECO:0007669"/>
    <property type="project" value="UniProtKB-KW"/>
</dbReference>
<dbReference type="GO" id="GO:0032196">
    <property type="term" value="P:transposition"/>
    <property type="evidence" value="ECO:0007669"/>
    <property type="project" value="UniProtKB-KW"/>
</dbReference>
<evidence type="ECO:0000256" key="4">
    <source>
        <dbReference type="ARBA" id="ARBA00022670"/>
    </source>
</evidence>
<feature type="region of interest" description="Disordered" evidence="23">
    <location>
        <begin position="404"/>
        <end position="550"/>
    </location>
</feature>
<keyword evidence="17" id="KW-0239">DNA-directed DNA polymerase</keyword>
<dbReference type="GO" id="GO:0003723">
    <property type="term" value="F:RNA binding"/>
    <property type="evidence" value="ECO:0007669"/>
    <property type="project" value="UniProtKB-KW"/>
</dbReference>
<dbReference type="InterPro" id="IPR013103">
    <property type="entry name" value="RVT_2"/>
</dbReference>
<accession>A0A8H5EX65</accession>
<dbReference type="EMBL" id="JAACJK010000220">
    <property type="protein sequence ID" value="KAF5315641.1"/>
    <property type="molecule type" value="Genomic_DNA"/>
</dbReference>
<feature type="region of interest" description="Disordered" evidence="23">
    <location>
        <begin position="104"/>
        <end position="179"/>
    </location>
</feature>
<protein>
    <recommendedName>
        <fullName evidence="24">Integrase catalytic domain-containing protein</fullName>
    </recommendedName>
</protein>
<keyword evidence="14" id="KW-0694">RNA-binding</keyword>
<dbReference type="PROSITE" id="PS50994">
    <property type="entry name" value="INTEGRASE"/>
    <property type="match status" value="1"/>
</dbReference>
<evidence type="ECO:0000256" key="20">
    <source>
        <dbReference type="ARBA" id="ARBA00023268"/>
    </source>
</evidence>
<dbReference type="GO" id="GO:0006508">
    <property type="term" value="P:proteolysis"/>
    <property type="evidence" value="ECO:0007669"/>
    <property type="project" value="UniProtKB-KW"/>
</dbReference>
<comment type="function">
    <text evidence="1">The aspartyl protease (PR) mediates the proteolytic cleavages of the Gag and Gag-Pol polyproteins after assembly of the VLP.</text>
</comment>
<dbReference type="Proteomes" id="UP000541558">
    <property type="component" value="Unassembled WGS sequence"/>
</dbReference>
<evidence type="ECO:0000313" key="25">
    <source>
        <dbReference type="EMBL" id="KAF5315641.1"/>
    </source>
</evidence>
<dbReference type="GO" id="GO:0005524">
    <property type="term" value="F:ATP binding"/>
    <property type="evidence" value="ECO:0007669"/>
    <property type="project" value="UniProtKB-KW"/>
</dbReference>
<evidence type="ECO:0000256" key="8">
    <source>
        <dbReference type="ARBA" id="ARBA00022741"/>
    </source>
</evidence>
<keyword evidence="8" id="KW-0547">Nucleotide-binding</keyword>
<evidence type="ECO:0000256" key="19">
    <source>
        <dbReference type="ARBA" id="ARBA00023172"/>
    </source>
</evidence>
<dbReference type="GO" id="GO:0003887">
    <property type="term" value="F:DNA-directed DNA polymerase activity"/>
    <property type="evidence" value="ECO:0007669"/>
    <property type="project" value="UniProtKB-KW"/>
</dbReference>
<dbReference type="PANTHER" id="PTHR42648">
    <property type="entry name" value="TRANSPOSASE, PUTATIVE-RELATED"/>
    <property type="match status" value="1"/>
</dbReference>
<evidence type="ECO:0000256" key="11">
    <source>
        <dbReference type="ARBA" id="ARBA00022801"/>
    </source>
</evidence>
<dbReference type="Gene3D" id="3.30.420.10">
    <property type="entry name" value="Ribonuclease H-like superfamily/Ribonuclease H"/>
    <property type="match status" value="1"/>
</dbReference>
<keyword evidence="4" id="KW-0645">Protease</keyword>
<feature type="compositionally biased region" description="Pro residues" evidence="23">
    <location>
        <begin position="125"/>
        <end position="179"/>
    </location>
</feature>
<dbReference type="SUPFAM" id="SSF53098">
    <property type="entry name" value="Ribonuclease H-like"/>
    <property type="match status" value="1"/>
</dbReference>
<keyword evidence="16" id="KW-0695">RNA-directed DNA polymerase</keyword>
<keyword evidence="19" id="KW-0233">DNA recombination</keyword>
<dbReference type="InterPro" id="IPR025724">
    <property type="entry name" value="GAG-pre-integrase_dom"/>
</dbReference>
<organism evidence="25 26">
    <name type="scientific">Ephemerocybe angulata</name>
    <dbReference type="NCBI Taxonomy" id="980116"/>
    <lineage>
        <taxon>Eukaryota</taxon>
        <taxon>Fungi</taxon>
        <taxon>Dikarya</taxon>
        <taxon>Basidiomycota</taxon>
        <taxon>Agaricomycotina</taxon>
        <taxon>Agaricomycetes</taxon>
        <taxon>Agaricomycetidae</taxon>
        <taxon>Agaricales</taxon>
        <taxon>Agaricineae</taxon>
        <taxon>Psathyrellaceae</taxon>
        <taxon>Ephemerocybe</taxon>
    </lineage>
</organism>
<keyword evidence="15" id="KW-0229">DNA integration</keyword>
<dbReference type="InterPro" id="IPR043502">
    <property type="entry name" value="DNA/RNA_pol_sf"/>
</dbReference>
<dbReference type="PRINTS" id="PR01217">
    <property type="entry name" value="PRICHEXTENSN"/>
</dbReference>
<comment type="catalytic activity">
    <reaction evidence="21">
        <text>DNA(n) + a 2'-deoxyribonucleoside 5'-triphosphate = DNA(n+1) + diphosphate</text>
        <dbReference type="Rhea" id="RHEA:22508"/>
        <dbReference type="Rhea" id="RHEA-COMP:17339"/>
        <dbReference type="Rhea" id="RHEA-COMP:17340"/>
        <dbReference type="ChEBI" id="CHEBI:33019"/>
        <dbReference type="ChEBI" id="CHEBI:61560"/>
        <dbReference type="ChEBI" id="CHEBI:173112"/>
        <dbReference type="EC" id="2.7.7.49"/>
    </reaction>
</comment>
<gene>
    <name evidence="25" type="ORF">D9611_004978</name>
</gene>
<evidence type="ECO:0000259" key="24">
    <source>
        <dbReference type="PROSITE" id="PS50994"/>
    </source>
</evidence>
<keyword evidence="7" id="KW-0479">Metal-binding</keyword>
<keyword evidence="26" id="KW-1185">Reference proteome</keyword>
<keyword evidence="2" id="KW-0815">Transposition</keyword>
<evidence type="ECO:0000256" key="22">
    <source>
        <dbReference type="ARBA" id="ARBA00049244"/>
    </source>
</evidence>
<evidence type="ECO:0000256" key="15">
    <source>
        <dbReference type="ARBA" id="ARBA00022908"/>
    </source>
</evidence>
<keyword evidence="10" id="KW-0255">Endonuclease</keyword>
<evidence type="ECO:0000256" key="5">
    <source>
        <dbReference type="ARBA" id="ARBA00022695"/>
    </source>
</evidence>
<evidence type="ECO:0000256" key="2">
    <source>
        <dbReference type="ARBA" id="ARBA00022578"/>
    </source>
</evidence>
<feature type="compositionally biased region" description="Polar residues" evidence="23">
    <location>
        <begin position="404"/>
        <end position="413"/>
    </location>
</feature>
<feature type="compositionally biased region" description="Low complexity" evidence="23">
    <location>
        <begin position="489"/>
        <end position="514"/>
    </location>
</feature>
<evidence type="ECO:0000256" key="1">
    <source>
        <dbReference type="ARBA" id="ARBA00002180"/>
    </source>
</evidence>
<dbReference type="GO" id="GO:0006310">
    <property type="term" value="P:DNA recombination"/>
    <property type="evidence" value="ECO:0007669"/>
    <property type="project" value="UniProtKB-KW"/>
</dbReference>
<dbReference type="GO" id="GO:0005634">
    <property type="term" value="C:nucleus"/>
    <property type="evidence" value="ECO:0007669"/>
    <property type="project" value="UniProtKB-ARBA"/>
</dbReference>
<dbReference type="InterPro" id="IPR054722">
    <property type="entry name" value="PolX-like_BBD"/>
</dbReference>
<evidence type="ECO:0000256" key="14">
    <source>
        <dbReference type="ARBA" id="ARBA00022884"/>
    </source>
</evidence>
<evidence type="ECO:0000256" key="9">
    <source>
        <dbReference type="ARBA" id="ARBA00022750"/>
    </source>
</evidence>
<name>A0A8H5EX65_9AGAR</name>
<keyword evidence="18" id="KW-0917">Virion maturation</keyword>
<proteinExistence type="predicted"/>
<dbReference type="InterPro" id="IPR039537">
    <property type="entry name" value="Retrotran_Ty1/copia-like"/>
</dbReference>